<evidence type="ECO:0008006" key="4">
    <source>
        <dbReference type="Google" id="ProtNLM"/>
    </source>
</evidence>
<dbReference type="PROSITE" id="PS51257">
    <property type="entry name" value="PROKAR_LIPOPROTEIN"/>
    <property type="match status" value="1"/>
</dbReference>
<keyword evidence="3" id="KW-1185">Reference proteome</keyword>
<gene>
    <name evidence="2" type="ORF">U6A24_05475</name>
</gene>
<comment type="caution">
    <text evidence="2">The sequence shown here is derived from an EMBL/GenBank/DDBJ whole genome shotgun (WGS) entry which is preliminary data.</text>
</comment>
<sequence length="191" mass="21328">MKIKNRYLLLCSIVLSILFTSCVKDVDFDQVEDVVLTPVLELDFIYSRFDTDQFIEPGIDSSIIIPEVAINDTLNYDLLGTDFVVDNLEQVELTFEFSNTIERDFTFSFGFLNDVGVRIGPSYTIIANAGMGPGTEPIITNEIIILDNATINVLSEATKLVSSIRVFNINSGLEGVLELKSKGTYFINYDL</sequence>
<dbReference type="EMBL" id="JAYKLX010000002">
    <property type="protein sequence ID" value="MEB3344899.1"/>
    <property type="molecule type" value="Genomic_DNA"/>
</dbReference>
<protein>
    <recommendedName>
        <fullName evidence="4">DUF1735 domain-containing protein</fullName>
    </recommendedName>
</protein>
<proteinExistence type="predicted"/>
<evidence type="ECO:0000256" key="1">
    <source>
        <dbReference type="SAM" id="SignalP"/>
    </source>
</evidence>
<feature type="chain" id="PRO_5045372676" description="DUF1735 domain-containing protein" evidence="1">
    <location>
        <begin position="24"/>
        <end position="191"/>
    </location>
</feature>
<accession>A0ABU5ZSG4</accession>
<organism evidence="2 3">
    <name type="scientific">Aquimarina gracilis</name>
    <dbReference type="NCBI Taxonomy" id="874422"/>
    <lineage>
        <taxon>Bacteria</taxon>
        <taxon>Pseudomonadati</taxon>
        <taxon>Bacteroidota</taxon>
        <taxon>Flavobacteriia</taxon>
        <taxon>Flavobacteriales</taxon>
        <taxon>Flavobacteriaceae</taxon>
        <taxon>Aquimarina</taxon>
    </lineage>
</organism>
<dbReference type="Proteomes" id="UP001327027">
    <property type="component" value="Unassembled WGS sequence"/>
</dbReference>
<evidence type="ECO:0000313" key="3">
    <source>
        <dbReference type="Proteomes" id="UP001327027"/>
    </source>
</evidence>
<keyword evidence="1" id="KW-0732">Signal</keyword>
<name>A0ABU5ZSG4_9FLAO</name>
<evidence type="ECO:0000313" key="2">
    <source>
        <dbReference type="EMBL" id="MEB3344899.1"/>
    </source>
</evidence>
<dbReference type="RefSeq" id="WP_324178924.1">
    <property type="nucleotide sequence ID" value="NZ_BAABAW010000003.1"/>
</dbReference>
<reference evidence="2 3" key="1">
    <citation type="journal article" date="2013" name="Int. J. Syst. Evol. Microbiol.">
        <title>Aquimarina gracilis sp. nov., isolated from the gut microflora of a mussel, Mytilus coruscus, and emended description of Aquimarina spongiae.</title>
        <authorList>
            <person name="Park S.C."/>
            <person name="Choe H.N."/>
            <person name="Baik K.S."/>
            <person name="Seong C.N."/>
        </authorList>
    </citation>
    <scope>NUCLEOTIDE SEQUENCE [LARGE SCALE GENOMIC DNA]</scope>
    <source>
        <strain evidence="2 3">PSC32</strain>
    </source>
</reference>
<feature type="signal peptide" evidence="1">
    <location>
        <begin position="1"/>
        <end position="23"/>
    </location>
</feature>